<proteinExistence type="predicted"/>
<organism evidence="2 3">
    <name type="scientific">Aspergillus wentii DTO 134E9</name>
    <dbReference type="NCBI Taxonomy" id="1073089"/>
    <lineage>
        <taxon>Eukaryota</taxon>
        <taxon>Fungi</taxon>
        <taxon>Dikarya</taxon>
        <taxon>Ascomycota</taxon>
        <taxon>Pezizomycotina</taxon>
        <taxon>Eurotiomycetes</taxon>
        <taxon>Eurotiomycetidae</taxon>
        <taxon>Eurotiales</taxon>
        <taxon>Aspergillaceae</taxon>
        <taxon>Aspergillus</taxon>
        <taxon>Aspergillus subgen. Cremei</taxon>
    </lineage>
</organism>
<evidence type="ECO:0000313" key="2">
    <source>
        <dbReference type="EMBL" id="OJJ39721.1"/>
    </source>
</evidence>
<sequence>MLSLDDILQLVSLILAVPQSIHAVWELVVYWVRGVIGRDTHTHTSELPIHNNTNAVQPAASPLYETYTEYDVSQTIAVRMVSRGRVRRTWDG</sequence>
<accession>A0A1L9RXN9</accession>
<dbReference type="RefSeq" id="XP_040693397.1">
    <property type="nucleotide sequence ID" value="XM_040834712.1"/>
</dbReference>
<keyword evidence="1" id="KW-0732">Signal</keyword>
<reference evidence="3" key="1">
    <citation type="journal article" date="2017" name="Genome Biol.">
        <title>Comparative genomics reveals high biological diversity and specific adaptations in the industrially and medically important fungal genus Aspergillus.</title>
        <authorList>
            <person name="de Vries R.P."/>
            <person name="Riley R."/>
            <person name="Wiebenga A."/>
            <person name="Aguilar-Osorio G."/>
            <person name="Amillis S."/>
            <person name="Uchima C.A."/>
            <person name="Anderluh G."/>
            <person name="Asadollahi M."/>
            <person name="Askin M."/>
            <person name="Barry K."/>
            <person name="Battaglia E."/>
            <person name="Bayram O."/>
            <person name="Benocci T."/>
            <person name="Braus-Stromeyer S.A."/>
            <person name="Caldana C."/>
            <person name="Canovas D."/>
            <person name="Cerqueira G.C."/>
            <person name="Chen F."/>
            <person name="Chen W."/>
            <person name="Choi C."/>
            <person name="Clum A."/>
            <person name="Dos Santos R.A."/>
            <person name="Damasio A.R."/>
            <person name="Diallinas G."/>
            <person name="Emri T."/>
            <person name="Fekete E."/>
            <person name="Flipphi M."/>
            <person name="Freyberg S."/>
            <person name="Gallo A."/>
            <person name="Gournas C."/>
            <person name="Habgood R."/>
            <person name="Hainaut M."/>
            <person name="Harispe M.L."/>
            <person name="Henrissat B."/>
            <person name="Hilden K.S."/>
            <person name="Hope R."/>
            <person name="Hossain A."/>
            <person name="Karabika E."/>
            <person name="Karaffa L."/>
            <person name="Karanyi Z."/>
            <person name="Krasevec N."/>
            <person name="Kuo A."/>
            <person name="Kusch H."/>
            <person name="LaButti K."/>
            <person name="Lagendijk E.L."/>
            <person name="Lapidus A."/>
            <person name="Levasseur A."/>
            <person name="Lindquist E."/>
            <person name="Lipzen A."/>
            <person name="Logrieco A.F."/>
            <person name="MacCabe A."/>
            <person name="Maekelae M.R."/>
            <person name="Malavazi I."/>
            <person name="Melin P."/>
            <person name="Meyer V."/>
            <person name="Mielnichuk N."/>
            <person name="Miskei M."/>
            <person name="Molnar A.P."/>
            <person name="Mule G."/>
            <person name="Ngan C.Y."/>
            <person name="Orejas M."/>
            <person name="Orosz E."/>
            <person name="Ouedraogo J.P."/>
            <person name="Overkamp K.M."/>
            <person name="Park H.-S."/>
            <person name="Perrone G."/>
            <person name="Piumi F."/>
            <person name="Punt P.J."/>
            <person name="Ram A.F."/>
            <person name="Ramon A."/>
            <person name="Rauscher S."/>
            <person name="Record E."/>
            <person name="Riano-Pachon D.M."/>
            <person name="Robert V."/>
            <person name="Roehrig J."/>
            <person name="Ruller R."/>
            <person name="Salamov A."/>
            <person name="Salih N.S."/>
            <person name="Samson R.A."/>
            <person name="Sandor E."/>
            <person name="Sanguinetti M."/>
            <person name="Schuetze T."/>
            <person name="Sepcic K."/>
            <person name="Shelest E."/>
            <person name="Sherlock G."/>
            <person name="Sophianopoulou V."/>
            <person name="Squina F.M."/>
            <person name="Sun H."/>
            <person name="Susca A."/>
            <person name="Todd R.B."/>
            <person name="Tsang A."/>
            <person name="Unkles S.E."/>
            <person name="van de Wiele N."/>
            <person name="van Rossen-Uffink D."/>
            <person name="Oliveira J.V."/>
            <person name="Vesth T.C."/>
            <person name="Visser J."/>
            <person name="Yu J.-H."/>
            <person name="Zhou M."/>
            <person name="Andersen M.R."/>
            <person name="Archer D.B."/>
            <person name="Baker S.E."/>
            <person name="Benoit I."/>
            <person name="Brakhage A.A."/>
            <person name="Braus G.H."/>
            <person name="Fischer R."/>
            <person name="Frisvad J.C."/>
            <person name="Goldman G.H."/>
            <person name="Houbraken J."/>
            <person name="Oakley B."/>
            <person name="Pocsi I."/>
            <person name="Scazzocchio C."/>
            <person name="Seiboth B."/>
            <person name="vanKuyk P.A."/>
            <person name="Wortman J."/>
            <person name="Dyer P.S."/>
            <person name="Grigoriev I.V."/>
        </authorList>
    </citation>
    <scope>NUCLEOTIDE SEQUENCE [LARGE SCALE GENOMIC DNA]</scope>
    <source>
        <strain evidence="3">DTO 134E9</strain>
    </source>
</reference>
<protein>
    <recommendedName>
        <fullName evidence="4">BCS1 N-terminal domain-containing protein</fullName>
    </recommendedName>
</protein>
<evidence type="ECO:0000313" key="3">
    <source>
        <dbReference type="Proteomes" id="UP000184383"/>
    </source>
</evidence>
<dbReference type="VEuPathDB" id="FungiDB:ASPWEDRAFT_37554"/>
<feature type="chain" id="PRO_5012634765" description="BCS1 N-terminal domain-containing protein" evidence="1">
    <location>
        <begin position="24"/>
        <end position="92"/>
    </location>
</feature>
<gene>
    <name evidence="2" type="ORF">ASPWEDRAFT_37554</name>
</gene>
<evidence type="ECO:0008006" key="4">
    <source>
        <dbReference type="Google" id="ProtNLM"/>
    </source>
</evidence>
<dbReference type="GeneID" id="63750560"/>
<name>A0A1L9RXN9_ASPWE</name>
<dbReference type="AlphaFoldDB" id="A0A1L9RXN9"/>
<keyword evidence="3" id="KW-1185">Reference proteome</keyword>
<evidence type="ECO:0000256" key="1">
    <source>
        <dbReference type="SAM" id="SignalP"/>
    </source>
</evidence>
<dbReference type="Proteomes" id="UP000184383">
    <property type="component" value="Unassembled WGS sequence"/>
</dbReference>
<dbReference type="EMBL" id="KV878210">
    <property type="protein sequence ID" value="OJJ39721.1"/>
    <property type="molecule type" value="Genomic_DNA"/>
</dbReference>
<feature type="signal peptide" evidence="1">
    <location>
        <begin position="1"/>
        <end position="23"/>
    </location>
</feature>